<keyword evidence="3" id="KW-1185">Reference proteome</keyword>
<dbReference type="Proteomes" id="UP000032142">
    <property type="component" value="Unassembled WGS sequence"/>
</dbReference>
<feature type="region of interest" description="Disordered" evidence="1">
    <location>
        <begin position="46"/>
        <end position="66"/>
    </location>
</feature>
<protein>
    <submittedName>
        <fullName evidence="2">Uncharacterized protein</fullName>
    </submittedName>
</protein>
<gene>
    <name evidence="2" type="ORF">F383_19704</name>
</gene>
<accession>A0A0B0NM09</accession>
<dbReference type="AlphaFoldDB" id="A0A0B0NM09"/>
<evidence type="ECO:0000256" key="1">
    <source>
        <dbReference type="SAM" id="MobiDB-lite"/>
    </source>
</evidence>
<evidence type="ECO:0000313" key="3">
    <source>
        <dbReference type="Proteomes" id="UP000032142"/>
    </source>
</evidence>
<evidence type="ECO:0000313" key="2">
    <source>
        <dbReference type="EMBL" id="KHG13850.1"/>
    </source>
</evidence>
<sequence length="66" mass="7084">MTIVEPEATTLSLAFLAINPNPDRKRALLNATSKLILTYSPEGASHLAMPTTLSTDPKGATTKDMR</sequence>
<proteinExistence type="predicted"/>
<reference evidence="3" key="1">
    <citation type="submission" date="2014-09" db="EMBL/GenBank/DDBJ databases">
        <authorList>
            <person name="Mudge J."/>
            <person name="Ramaraj T."/>
            <person name="Lindquist I.E."/>
            <person name="Bharti A.K."/>
            <person name="Sundararajan A."/>
            <person name="Cameron C.T."/>
            <person name="Woodward J.E."/>
            <person name="May G.D."/>
            <person name="Brubaker C."/>
            <person name="Broadhvest J."/>
            <person name="Wilkins T.A."/>
        </authorList>
    </citation>
    <scope>NUCLEOTIDE SEQUENCE</scope>
    <source>
        <strain evidence="3">cv. AKA8401</strain>
    </source>
</reference>
<name>A0A0B0NM09_GOSAR</name>
<organism evidence="2 3">
    <name type="scientific">Gossypium arboreum</name>
    <name type="common">Tree cotton</name>
    <name type="synonym">Gossypium nanking</name>
    <dbReference type="NCBI Taxonomy" id="29729"/>
    <lineage>
        <taxon>Eukaryota</taxon>
        <taxon>Viridiplantae</taxon>
        <taxon>Streptophyta</taxon>
        <taxon>Embryophyta</taxon>
        <taxon>Tracheophyta</taxon>
        <taxon>Spermatophyta</taxon>
        <taxon>Magnoliopsida</taxon>
        <taxon>eudicotyledons</taxon>
        <taxon>Gunneridae</taxon>
        <taxon>Pentapetalae</taxon>
        <taxon>rosids</taxon>
        <taxon>malvids</taxon>
        <taxon>Malvales</taxon>
        <taxon>Malvaceae</taxon>
        <taxon>Malvoideae</taxon>
        <taxon>Gossypium</taxon>
    </lineage>
</organism>
<dbReference type="EMBL" id="KN400347">
    <property type="protein sequence ID" value="KHG13850.1"/>
    <property type="molecule type" value="Genomic_DNA"/>
</dbReference>